<evidence type="ECO:0000256" key="5">
    <source>
        <dbReference type="ARBA" id="ARBA00022723"/>
    </source>
</evidence>
<gene>
    <name evidence="15" type="primary">LOC102812699</name>
</gene>
<dbReference type="InterPro" id="IPR045230">
    <property type="entry name" value="MBS1/2-like"/>
</dbReference>
<reference evidence="15" key="1">
    <citation type="submission" date="2025-08" db="UniProtKB">
        <authorList>
            <consortium name="RefSeq"/>
        </authorList>
    </citation>
    <scope>IDENTIFICATION</scope>
    <source>
        <tissue evidence="15">Spleen</tissue>
    </source>
</reference>
<evidence type="ECO:0000256" key="7">
    <source>
        <dbReference type="ARBA" id="ARBA00022833"/>
    </source>
</evidence>
<accession>A0A9B0T2I1</accession>
<feature type="domain" description="Small EDRK-rich factor-like N-terminal" evidence="13">
    <location>
        <begin position="5"/>
        <end position="36"/>
    </location>
</feature>
<organism evidence="14 15">
    <name type="scientific">Chrysochloris asiatica</name>
    <name type="common">Cape golden mole</name>
    <dbReference type="NCBI Taxonomy" id="185453"/>
    <lineage>
        <taxon>Eukaryota</taxon>
        <taxon>Metazoa</taxon>
        <taxon>Chordata</taxon>
        <taxon>Craniata</taxon>
        <taxon>Vertebrata</taxon>
        <taxon>Euteleostomi</taxon>
        <taxon>Mammalia</taxon>
        <taxon>Eutheria</taxon>
        <taxon>Afrotheria</taxon>
        <taxon>Chrysochloridae</taxon>
        <taxon>Chrysochlorinae</taxon>
        <taxon>Chrysochloris</taxon>
    </lineage>
</organism>
<keyword evidence="9" id="KW-0539">Nucleus</keyword>
<evidence type="ECO:0000256" key="2">
    <source>
        <dbReference type="ARBA" id="ARBA00004496"/>
    </source>
</evidence>
<dbReference type="GO" id="GO:0005634">
    <property type="term" value="C:nucleus"/>
    <property type="evidence" value="ECO:0007669"/>
    <property type="project" value="UniProtKB-SubCell"/>
</dbReference>
<dbReference type="GeneID" id="102812699"/>
<feature type="region of interest" description="Disordered" evidence="12">
    <location>
        <begin position="89"/>
        <end position="108"/>
    </location>
</feature>
<dbReference type="GO" id="GO:0008270">
    <property type="term" value="F:zinc ion binding"/>
    <property type="evidence" value="ECO:0007669"/>
    <property type="project" value="UniProtKB-KW"/>
</dbReference>
<keyword evidence="4" id="KW-0678">Repressor</keyword>
<evidence type="ECO:0000256" key="3">
    <source>
        <dbReference type="ARBA" id="ARBA00022490"/>
    </source>
</evidence>
<dbReference type="InterPro" id="IPR026939">
    <property type="entry name" value="ZNF706/At2g23090_sf"/>
</dbReference>
<evidence type="ECO:0000313" key="14">
    <source>
        <dbReference type="Proteomes" id="UP000504623"/>
    </source>
</evidence>
<dbReference type="AlphaFoldDB" id="A0A9B0T2I1"/>
<dbReference type="Pfam" id="PF04419">
    <property type="entry name" value="SERF-like_N"/>
    <property type="match status" value="1"/>
</dbReference>
<protein>
    <recommendedName>
        <fullName evidence="11">Zinc finger protein 706</fullName>
    </recommendedName>
</protein>
<evidence type="ECO:0000256" key="4">
    <source>
        <dbReference type="ARBA" id="ARBA00022491"/>
    </source>
</evidence>
<feature type="compositionally biased region" description="Polar residues" evidence="12">
    <location>
        <begin position="1"/>
        <end position="12"/>
    </location>
</feature>
<keyword evidence="5" id="KW-0479">Metal-binding</keyword>
<evidence type="ECO:0000256" key="1">
    <source>
        <dbReference type="ARBA" id="ARBA00004123"/>
    </source>
</evidence>
<keyword evidence="14" id="KW-1185">Reference proteome</keyword>
<evidence type="ECO:0000256" key="12">
    <source>
        <dbReference type="SAM" id="MobiDB-lite"/>
    </source>
</evidence>
<dbReference type="FunFam" id="4.10.1050.10:FF:000001">
    <property type="entry name" value="Zinc finger protein 706"/>
    <property type="match status" value="1"/>
</dbReference>
<evidence type="ECO:0000256" key="9">
    <source>
        <dbReference type="ARBA" id="ARBA00023242"/>
    </source>
</evidence>
<proteinExistence type="predicted"/>
<dbReference type="OrthoDB" id="73348at2759"/>
<evidence type="ECO:0000256" key="6">
    <source>
        <dbReference type="ARBA" id="ARBA00022771"/>
    </source>
</evidence>
<keyword evidence="8" id="KW-0810">Translation regulation</keyword>
<dbReference type="SUPFAM" id="SSF118359">
    <property type="entry name" value="Expressed protein At2g23090/F21P24.15"/>
    <property type="match status" value="1"/>
</dbReference>
<evidence type="ECO:0000256" key="11">
    <source>
        <dbReference type="ARBA" id="ARBA00069147"/>
    </source>
</evidence>
<dbReference type="Gene3D" id="4.10.1050.10">
    <property type="entry name" value="At2g23090-like"/>
    <property type="match status" value="1"/>
</dbReference>
<keyword evidence="6" id="KW-0863">Zinc-finger</keyword>
<feature type="region of interest" description="Disordered" evidence="12">
    <location>
        <begin position="1"/>
        <end position="29"/>
    </location>
</feature>
<name>A0A9B0T2I1_CHRAS</name>
<dbReference type="RefSeq" id="XP_006832096.1">
    <property type="nucleotide sequence ID" value="XM_006832033.1"/>
</dbReference>
<evidence type="ECO:0000313" key="15">
    <source>
        <dbReference type="RefSeq" id="XP_006832096.1"/>
    </source>
</evidence>
<dbReference type="InterPro" id="IPR007513">
    <property type="entry name" value="SERF-like_N"/>
</dbReference>
<sequence length="135" mass="15077">MAHGQKIQSQQKNVEKQAGQKKEQGHDHKAAAKAALIYTCIVCRTQMPHPKTFKQHFESKHPKTPLPPELADVQHKVFTEISQFHPFLSPIIRPPAPPARRSPSPNRKAFCATSGRVHFQPWKRVAAGLPPAAKS</sequence>
<dbReference type="Proteomes" id="UP000504623">
    <property type="component" value="Unplaced"/>
</dbReference>
<evidence type="ECO:0000256" key="10">
    <source>
        <dbReference type="ARBA" id="ARBA00057655"/>
    </source>
</evidence>
<dbReference type="PANTHER" id="PTHR21213:SF0">
    <property type="entry name" value="ZINC FINGER PROTEIN 706"/>
    <property type="match status" value="1"/>
</dbReference>
<dbReference type="GO" id="GO:0006417">
    <property type="term" value="P:regulation of translation"/>
    <property type="evidence" value="ECO:0007669"/>
    <property type="project" value="UniProtKB-KW"/>
</dbReference>
<evidence type="ECO:0000256" key="8">
    <source>
        <dbReference type="ARBA" id="ARBA00022845"/>
    </source>
</evidence>
<dbReference type="GO" id="GO:0005737">
    <property type="term" value="C:cytoplasm"/>
    <property type="evidence" value="ECO:0007669"/>
    <property type="project" value="UniProtKB-SubCell"/>
</dbReference>
<comment type="subcellular location">
    <subcellularLocation>
        <location evidence="2">Cytoplasm</location>
    </subcellularLocation>
    <subcellularLocation>
        <location evidence="1">Nucleus</location>
    </subcellularLocation>
</comment>
<dbReference type="PANTHER" id="PTHR21213">
    <property type="entry name" value="GEO09665P1-RELATED"/>
    <property type="match status" value="1"/>
</dbReference>
<keyword evidence="3" id="KW-0963">Cytoplasm</keyword>
<evidence type="ECO:0000259" key="13">
    <source>
        <dbReference type="Pfam" id="PF04419"/>
    </source>
</evidence>
<keyword evidence="7" id="KW-0862">Zinc</keyword>
<comment type="function">
    <text evidence="10">Transcription repressor involved in the exit of embryonic stem cells (ESCs) from self-renewal. Acts by repressing expression of KLF4.</text>
</comment>
<feature type="compositionally biased region" description="Basic and acidic residues" evidence="12">
    <location>
        <begin position="13"/>
        <end position="29"/>
    </location>
</feature>